<evidence type="ECO:0000256" key="18">
    <source>
        <dbReference type="SAM" id="MobiDB-lite"/>
    </source>
</evidence>
<evidence type="ECO:0000256" key="5">
    <source>
        <dbReference type="ARBA" id="ARBA00005363"/>
    </source>
</evidence>
<dbReference type="PANTHER" id="PTHR15071">
    <property type="entry name" value="MANNOSE-6-PHOSPHATE RECEPTOR FAMILY MEMBER"/>
    <property type="match status" value="1"/>
</dbReference>
<dbReference type="GO" id="GO:0006914">
    <property type="term" value="P:autophagy"/>
    <property type="evidence" value="ECO:0007669"/>
    <property type="project" value="UniProtKB-KW"/>
</dbReference>
<feature type="chain" id="PRO_5025363039" description="Autophagy-related protein 27" evidence="20">
    <location>
        <begin position="18"/>
        <end position="323"/>
    </location>
</feature>
<keyword evidence="7" id="KW-0813">Transport</keyword>
<dbReference type="GO" id="GO:0015031">
    <property type="term" value="P:protein transport"/>
    <property type="evidence" value="ECO:0007669"/>
    <property type="project" value="UniProtKB-KW"/>
</dbReference>
<proteinExistence type="inferred from homology"/>
<feature type="domain" description="MRH" evidence="21">
    <location>
        <begin position="20"/>
        <end position="238"/>
    </location>
</feature>
<keyword evidence="17" id="KW-0968">Cytoplasmic vesicle</keyword>
<dbReference type="InterPro" id="IPR044865">
    <property type="entry name" value="MRH_dom"/>
</dbReference>
<keyword evidence="10" id="KW-0653">Protein transport</keyword>
<dbReference type="InterPro" id="IPR018939">
    <property type="entry name" value="Autophagy-rel_prot_27"/>
</dbReference>
<evidence type="ECO:0000256" key="1">
    <source>
        <dbReference type="ARBA" id="ARBA00004304"/>
    </source>
</evidence>
<keyword evidence="15 19" id="KW-0472">Membrane</keyword>
<keyword evidence="14" id="KW-0496">Mitochondrion</keyword>
<protein>
    <recommendedName>
        <fullName evidence="6">Autophagy-related protein 27</fullName>
    </recommendedName>
</protein>
<name>A0A6A6GAB7_9PEZI</name>
<keyword evidence="23" id="KW-1185">Reference proteome</keyword>
<feature type="signal peptide" evidence="20">
    <location>
        <begin position="1"/>
        <end position="17"/>
    </location>
</feature>
<evidence type="ECO:0000256" key="6">
    <source>
        <dbReference type="ARBA" id="ARBA00013776"/>
    </source>
</evidence>
<keyword evidence="8 19" id="KW-0812">Transmembrane</keyword>
<evidence type="ECO:0000256" key="2">
    <source>
        <dbReference type="ARBA" id="ARBA00004358"/>
    </source>
</evidence>
<evidence type="ECO:0000313" key="23">
    <source>
        <dbReference type="Proteomes" id="UP000799538"/>
    </source>
</evidence>
<dbReference type="OrthoDB" id="29460at2759"/>
<dbReference type="GO" id="GO:0034045">
    <property type="term" value="C:phagophore assembly site membrane"/>
    <property type="evidence" value="ECO:0007669"/>
    <property type="project" value="UniProtKB-SubCell"/>
</dbReference>
<feature type="region of interest" description="Disordered" evidence="18">
    <location>
        <begin position="179"/>
        <end position="210"/>
    </location>
</feature>
<accession>A0A6A6GAB7</accession>
<gene>
    <name evidence="22" type="ORF">BDZ85DRAFT_264006</name>
</gene>
<feature type="transmembrane region" description="Helical" evidence="19">
    <location>
        <begin position="252"/>
        <end position="274"/>
    </location>
</feature>
<evidence type="ECO:0000256" key="7">
    <source>
        <dbReference type="ARBA" id="ARBA00022448"/>
    </source>
</evidence>
<organism evidence="22 23">
    <name type="scientific">Elsinoe ampelina</name>
    <dbReference type="NCBI Taxonomy" id="302913"/>
    <lineage>
        <taxon>Eukaryota</taxon>
        <taxon>Fungi</taxon>
        <taxon>Dikarya</taxon>
        <taxon>Ascomycota</taxon>
        <taxon>Pezizomycotina</taxon>
        <taxon>Dothideomycetes</taxon>
        <taxon>Dothideomycetidae</taxon>
        <taxon>Myriangiales</taxon>
        <taxon>Elsinoaceae</taxon>
        <taxon>Elsinoe</taxon>
    </lineage>
</organism>
<dbReference type="Gene3D" id="2.70.130.10">
    <property type="entry name" value="Mannose-6-phosphate receptor binding domain"/>
    <property type="match status" value="1"/>
</dbReference>
<evidence type="ECO:0000256" key="15">
    <source>
        <dbReference type="ARBA" id="ARBA00023136"/>
    </source>
</evidence>
<evidence type="ECO:0000256" key="17">
    <source>
        <dbReference type="ARBA" id="ARBA00023329"/>
    </source>
</evidence>
<evidence type="ECO:0000256" key="9">
    <source>
        <dbReference type="ARBA" id="ARBA00022729"/>
    </source>
</evidence>
<comment type="subcellular location">
    <subcellularLocation>
        <location evidence="2">Cytoplasmic vesicle membrane</location>
        <topology evidence="2">Single-pass type I membrane protein</topology>
    </subcellularLocation>
    <subcellularLocation>
        <location evidence="4">Golgi apparatus membrane</location>
        <topology evidence="4">Single-pass type I membrane protein</topology>
    </subcellularLocation>
    <subcellularLocation>
        <location evidence="1">Mitochondrion membrane</location>
        <topology evidence="1">Single-pass membrane protein</topology>
    </subcellularLocation>
    <subcellularLocation>
        <location evidence="3">Preautophagosomal structure membrane</location>
        <topology evidence="3">Single-pass type I membrane protein</topology>
    </subcellularLocation>
</comment>
<dbReference type="GO" id="GO:0030659">
    <property type="term" value="C:cytoplasmic vesicle membrane"/>
    <property type="evidence" value="ECO:0007669"/>
    <property type="project" value="UniProtKB-SubCell"/>
</dbReference>
<comment type="similarity">
    <text evidence="5">Belongs to the ATG27 family.</text>
</comment>
<dbReference type="GO" id="GO:0000139">
    <property type="term" value="C:Golgi membrane"/>
    <property type="evidence" value="ECO:0007669"/>
    <property type="project" value="UniProtKB-SubCell"/>
</dbReference>
<reference evidence="23" key="1">
    <citation type="journal article" date="2020" name="Stud. Mycol.">
        <title>101 Dothideomycetes genomes: A test case for predicting lifestyles and emergence of pathogens.</title>
        <authorList>
            <person name="Haridas S."/>
            <person name="Albert R."/>
            <person name="Binder M."/>
            <person name="Bloem J."/>
            <person name="LaButti K."/>
            <person name="Salamov A."/>
            <person name="Andreopoulos B."/>
            <person name="Baker S."/>
            <person name="Barry K."/>
            <person name="Bills G."/>
            <person name="Bluhm B."/>
            <person name="Cannon C."/>
            <person name="Castanera R."/>
            <person name="Culley D."/>
            <person name="Daum C."/>
            <person name="Ezra D."/>
            <person name="Gonzalez J."/>
            <person name="Henrissat B."/>
            <person name="Kuo A."/>
            <person name="Liang C."/>
            <person name="Lipzen A."/>
            <person name="Lutzoni F."/>
            <person name="Magnuson J."/>
            <person name="Mondo S."/>
            <person name="Nolan M."/>
            <person name="Ohm R."/>
            <person name="Pangilinan J."/>
            <person name="Park H.-J."/>
            <person name="Ramirez L."/>
            <person name="Alfaro M."/>
            <person name="Sun H."/>
            <person name="Tritt A."/>
            <person name="Yoshinaga Y."/>
            <person name="Zwiers L.-H."/>
            <person name="Turgeon B."/>
            <person name="Goodwin S."/>
            <person name="Spatafora J."/>
            <person name="Crous P."/>
            <person name="Grigoriev I."/>
        </authorList>
    </citation>
    <scope>NUCLEOTIDE SEQUENCE [LARGE SCALE GENOMIC DNA]</scope>
    <source>
        <strain evidence="23">CECT 20119</strain>
    </source>
</reference>
<feature type="compositionally biased region" description="Basic and acidic residues" evidence="18">
    <location>
        <begin position="183"/>
        <end position="210"/>
    </location>
</feature>
<keyword evidence="12" id="KW-0072">Autophagy</keyword>
<evidence type="ECO:0000256" key="11">
    <source>
        <dbReference type="ARBA" id="ARBA00022989"/>
    </source>
</evidence>
<sequence length="323" mass="35524">MTRSTSLLLTLLPFAHAVTFDCDHVRVDKVSFDLSKLSGPHTVSHITDTPPSIHNTTFTIDLCKPLTGEDLGRGLKPKERCPTGTRVCAVDVSHNTVEDTTQVNSVIAIAGELTASHGRALDPKVTRMKGSASNADNEKEGLRVEFNGGKYAGKSQKAVVELVCDKERTGNEEVGTVVLRGVGRREEEGDEDKGKEGEGKEDGDEEKERSLRFVGYPGSADDVDVLRLDWRTKYACEGFEDDEEKAGGGWGFFSWLFLIIFLGAAAYIIFGSWLNYSRYGARGWDLVPHGDSIRDLPYILKDWARNVIDTIQGRGYRGGYSAV</sequence>
<keyword evidence="13" id="KW-0333">Golgi apparatus</keyword>
<evidence type="ECO:0000256" key="10">
    <source>
        <dbReference type="ARBA" id="ARBA00022927"/>
    </source>
</evidence>
<evidence type="ECO:0000259" key="21">
    <source>
        <dbReference type="PROSITE" id="PS51914"/>
    </source>
</evidence>
<evidence type="ECO:0000313" key="22">
    <source>
        <dbReference type="EMBL" id="KAF2222652.1"/>
    </source>
</evidence>
<dbReference type="EMBL" id="ML992508">
    <property type="protein sequence ID" value="KAF2222652.1"/>
    <property type="molecule type" value="Genomic_DNA"/>
</dbReference>
<keyword evidence="9 20" id="KW-0732">Signal</keyword>
<dbReference type="AlphaFoldDB" id="A0A6A6GAB7"/>
<dbReference type="SUPFAM" id="SSF50911">
    <property type="entry name" value="Mannose 6-phosphate receptor domain"/>
    <property type="match status" value="1"/>
</dbReference>
<evidence type="ECO:0000256" key="8">
    <source>
        <dbReference type="ARBA" id="ARBA00022692"/>
    </source>
</evidence>
<evidence type="ECO:0000256" key="4">
    <source>
        <dbReference type="ARBA" id="ARBA00004614"/>
    </source>
</evidence>
<dbReference type="PROSITE" id="PS51914">
    <property type="entry name" value="MRH"/>
    <property type="match status" value="1"/>
</dbReference>
<evidence type="ECO:0000256" key="19">
    <source>
        <dbReference type="SAM" id="Phobius"/>
    </source>
</evidence>
<dbReference type="GO" id="GO:0031966">
    <property type="term" value="C:mitochondrial membrane"/>
    <property type="evidence" value="ECO:0007669"/>
    <property type="project" value="UniProtKB-SubCell"/>
</dbReference>
<dbReference type="PANTHER" id="PTHR15071:SF13">
    <property type="entry name" value="AUTOPHAGY-RELATED PROTEIN 27"/>
    <property type="match status" value="1"/>
</dbReference>
<evidence type="ECO:0000256" key="20">
    <source>
        <dbReference type="SAM" id="SignalP"/>
    </source>
</evidence>
<evidence type="ECO:0000256" key="16">
    <source>
        <dbReference type="ARBA" id="ARBA00023157"/>
    </source>
</evidence>
<keyword evidence="11 19" id="KW-1133">Transmembrane helix</keyword>
<evidence type="ECO:0000256" key="14">
    <source>
        <dbReference type="ARBA" id="ARBA00023128"/>
    </source>
</evidence>
<dbReference type="Pfam" id="PF09451">
    <property type="entry name" value="ATG27"/>
    <property type="match status" value="1"/>
</dbReference>
<evidence type="ECO:0000256" key="12">
    <source>
        <dbReference type="ARBA" id="ARBA00023006"/>
    </source>
</evidence>
<dbReference type="InterPro" id="IPR009011">
    <property type="entry name" value="Man6P_isomerase_rcpt-bd_dom_sf"/>
</dbReference>
<keyword evidence="16" id="KW-1015">Disulfide bond</keyword>
<dbReference type="Proteomes" id="UP000799538">
    <property type="component" value="Unassembled WGS sequence"/>
</dbReference>
<evidence type="ECO:0000256" key="3">
    <source>
        <dbReference type="ARBA" id="ARBA00004472"/>
    </source>
</evidence>
<evidence type="ECO:0000256" key="13">
    <source>
        <dbReference type="ARBA" id="ARBA00023034"/>
    </source>
</evidence>